<organism evidence="2 3">
    <name type="scientific">Taphrina deformans (strain PYCC 5710 / ATCC 11124 / CBS 356.35 / IMI 108563 / JCM 9778 / NBRC 8474)</name>
    <name type="common">Peach leaf curl fungus</name>
    <name type="synonym">Lalaria deformans</name>
    <dbReference type="NCBI Taxonomy" id="1097556"/>
    <lineage>
        <taxon>Eukaryota</taxon>
        <taxon>Fungi</taxon>
        <taxon>Dikarya</taxon>
        <taxon>Ascomycota</taxon>
        <taxon>Taphrinomycotina</taxon>
        <taxon>Taphrinomycetes</taxon>
        <taxon>Taphrinales</taxon>
        <taxon>Taphrinaceae</taxon>
        <taxon>Taphrina</taxon>
    </lineage>
</organism>
<accession>R4XLD2</accession>
<evidence type="ECO:0000256" key="1">
    <source>
        <dbReference type="SAM" id="Phobius"/>
    </source>
</evidence>
<comment type="caution">
    <text evidence="2">The sequence shown here is derived from an EMBL/GenBank/DDBJ whole genome shotgun (WGS) entry which is preliminary data.</text>
</comment>
<dbReference type="EMBL" id="CAHR02000205">
    <property type="protein sequence ID" value="CCG84115.1"/>
    <property type="molecule type" value="Genomic_DNA"/>
</dbReference>
<dbReference type="AlphaFoldDB" id="R4XLD2"/>
<keyword evidence="1" id="KW-0472">Membrane</keyword>
<gene>
    <name evidence="2" type="ORF">TAPDE_004505</name>
</gene>
<evidence type="ECO:0008006" key="4">
    <source>
        <dbReference type="Google" id="ProtNLM"/>
    </source>
</evidence>
<protein>
    <recommendedName>
        <fullName evidence="4">Cyanovirin-N domain-containing protein</fullName>
    </recommendedName>
</protein>
<sequence>MPFGDGNTVTSEGLLSEHLTCISRRAKKIMKFSFVIHSALFFLKGAAAFYVGLNVCKVPEGVFNYENSLGYLECLIDYQSDETIRFVCGNRGTVTYHGDINTFEIDKSFAMIPINGILGATQAYPGQYWAIPS</sequence>
<keyword evidence="1" id="KW-1133">Transmembrane helix</keyword>
<feature type="transmembrane region" description="Helical" evidence="1">
    <location>
        <begin position="32"/>
        <end position="53"/>
    </location>
</feature>
<evidence type="ECO:0000313" key="2">
    <source>
        <dbReference type="EMBL" id="CCG84115.1"/>
    </source>
</evidence>
<keyword evidence="3" id="KW-1185">Reference proteome</keyword>
<reference evidence="2 3" key="1">
    <citation type="journal article" date="2013" name="MBio">
        <title>Genome sequencing of the plant pathogen Taphrina deformans, the causal agent of peach leaf curl.</title>
        <authorList>
            <person name="Cisse O.H."/>
            <person name="Almeida J.M.G.C.F."/>
            <person name="Fonseca A."/>
            <person name="Kumar A.A."/>
            <person name="Salojaervi J."/>
            <person name="Overmyer K."/>
            <person name="Hauser P.M."/>
            <person name="Pagni M."/>
        </authorList>
    </citation>
    <scope>NUCLEOTIDE SEQUENCE [LARGE SCALE GENOMIC DNA]</scope>
    <source>
        <strain evidence="3">PYCC 5710 / ATCC 11124 / CBS 356.35 / IMI 108563 / JCM 9778 / NBRC 8474</strain>
    </source>
</reference>
<evidence type="ECO:0000313" key="3">
    <source>
        <dbReference type="Proteomes" id="UP000013776"/>
    </source>
</evidence>
<proteinExistence type="predicted"/>
<dbReference type="VEuPathDB" id="FungiDB:TAPDE_004505"/>
<name>R4XLD2_TAPDE</name>
<dbReference type="Proteomes" id="UP000013776">
    <property type="component" value="Unassembled WGS sequence"/>
</dbReference>
<keyword evidence="1" id="KW-0812">Transmembrane</keyword>